<feature type="coiled-coil region" evidence="1">
    <location>
        <begin position="463"/>
        <end position="521"/>
    </location>
</feature>
<dbReference type="PANTHER" id="PTHR22089">
    <property type="entry name" value="MIRROR-IMAGE POLYDACTYLY GENE 1 PROTEIN"/>
    <property type="match status" value="1"/>
</dbReference>
<organism evidence="3 4">
    <name type="scientific">Stichopus japonicus</name>
    <name type="common">Sea cucumber</name>
    <dbReference type="NCBI Taxonomy" id="307972"/>
    <lineage>
        <taxon>Eukaryota</taxon>
        <taxon>Metazoa</taxon>
        <taxon>Echinodermata</taxon>
        <taxon>Eleutherozoa</taxon>
        <taxon>Echinozoa</taxon>
        <taxon>Holothuroidea</taxon>
        <taxon>Aspidochirotacea</taxon>
        <taxon>Aspidochirotida</taxon>
        <taxon>Stichopodidae</taxon>
        <taxon>Apostichopus</taxon>
    </lineage>
</organism>
<dbReference type="Proteomes" id="UP000230750">
    <property type="component" value="Unassembled WGS sequence"/>
</dbReference>
<evidence type="ECO:0000313" key="3">
    <source>
        <dbReference type="EMBL" id="PIK59994.1"/>
    </source>
</evidence>
<feature type="coiled-coil region" evidence="1">
    <location>
        <begin position="563"/>
        <end position="611"/>
    </location>
</feature>
<evidence type="ECO:0000256" key="1">
    <source>
        <dbReference type="SAM" id="Coils"/>
    </source>
</evidence>
<protein>
    <submittedName>
        <fullName evidence="3">Putative mirror-image polydactyly protein 1 protein isoform X2</fullName>
    </submittedName>
</protein>
<dbReference type="InterPro" id="IPR026175">
    <property type="entry name" value="MIPOL1"/>
</dbReference>
<dbReference type="STRING" id="307972.A0A2G8LIB4"/>
<keyword evidence="4" id="KW-1185">Reference proteome</keyword>
<dbReference type="EMBL" id="MRZV01000068">
    <property type="protein sequence ID" value="PIK59994.1"/>
    <property type="molecule type" value="Genomic_DNA"/>
</dbReference>
<feature type="coiled-coil region" evidence="1">
    <location>
        <begin position="294"/>
        <end position="328"/>
    </location>
</feature>
<feature type="compositionally biased region" description="Basic residues" evidence="2">
    <location>
        <begin position="122"/>
        <end position="135"/>
    </location>
</feature>
<dbReference type="AlphaFoldDB" id="A0A2G8LIB4"/>
<feature type="region of interest" description="Disordered" evidence="2">
    <location>
        <begin position="33"/>
        <end position="147"/>
    </location>
</feature>
<name>A0A2G8LIB4_STIJA</name>
<comment type="caution">
    <text evidence="3">The sequence shown here is derived from an EMBL/GenBank/DDBJ whole genome shotgun (WGS) entry which is preliminary data.</text>
</comment>
<sequence>MAFLDRNKELEREKALRRAAEKRELDTTLEETFVDPYAGSNPSVNEELKERLSTKAKLNRLLGERASPQKSPPKKSSSPPRKRESRRRQIPNLPEIRRTSISSESSGSTMGDQDASTDTSKRKSSGKRSHHHRRHSTENYTSPPRHVLGGPYGPWYEESHLYPPGSYTIHSPWLSPHRVVHYDGHSPSPLRHPAGRGASFENEGQSGLVHPSVSFVTEGPLQSATGPLHSTPIVNNGKRNVNNSSHNVSLGVQVNGMSSPENGLASQERHDKVTKSLNLSGDLSEGLPFLIKELGSAKDLNKELSEKLSEAEKELESLKIKQDLCEAMMEAEVAAKGAALVEEIFAAQKEHDEAILARMNLANDERDDALNRAKRMEDRDGFDSGTDVNSNDDYSHTDAVSKEYTELTTMAYCITSLVKKLSNANSHSDIRKYGHAIVSQIGSSKDRRKRITSEEMRAIIEEKDAAITLSKKLEREVIQLKKNQEDSQFKRKNADSLTNELKSSKKERDAALLKAKKLQGELQNLKMYYSLHKSLSQESQLRDQFNDSLVTIEGQVKSRDQVLAKTQKDNSQLVSQLNAVANERNSLVLKVQQLEQENAHMKQENEKQERLVGVLRKKITEGTVKTVN</sequence>
<accession>A0A2G8LIB4</accession>
<reference evidence="3 4" key="1">
    <citation type="journal article" date="2017" name="PLoS Biol.">
        <title>The sea cucumber genome provides insights into morphological evolution and visceral regeneration.</title>
        <authorList>
            <person name="Zhang X."/>
            <person name="Sun L."/>
            <person name="Yuan J."/>
            <person name="Sun Y."/>
            <person name="Gao Y."/>
            <person name="Zhang L."/>
            <person name="Li S."/>
            <person name="Dai H."/>
            <person name="Hamel J.F."/>
            <person name="Liu C."/>
            <person name="Yu Y."/>
            <person name="Liu S."/>
            <person name="Lin W."/>
            <person name="Guo K."/>
            <person name="Jin S."/>
            <person name="Xu P."/>
            <person name="Storey K.B."/>
            <person name="Huan P."/>
            <person name="Zhang T."/>
            <person name="Zhou Y."/>
            <person name="Zhang J."/>
            <person name="Lin C."/>
            <person name="Li X."/>
            <person name="Xing L."/>
            <person name="Huo D."/>
            <person name="Sun M."/>
            <person name="Wang L."/>
            <person name="Mercier A."/>
            <person name="Li F."/>
            <person name="Yang H."/>
            <person name="Xiang J."/>
        </authorList>
    </citation>
    <scope>NUCLEOTIDE SEQUENCE [LARGE SCALE GENOMIC DNA]</scope>
    <source>
        <strain evidence="3">Shaxun</strain>
        <tissue evidence="3">Muscle</tissue>
    </source>
</reference>
<feature type="compositionally biased region" description="Low complexity" evidence="2">
    <location>
        <begin position="65"/>
        <end position="79"/>
    </location>
</feature>
<proteinExistence type="predicted"/>
<evidence type="ECO:0000256" key="2">
    <source>
        <dbReference type="SAM" id="MobiDB-lite"/>
    </source>
</evidence>
<keyword evidence="1" id="KW-0175">Coiled coil</keyword>
<dbReference type="OrthoDB" id="6426880at2759"/>
<evidence type="ECO:0000313" key="4">
    <source>
        <dbReference type="Proteomes" id="UP000230750"/>
    </source>
</evidence>
<gene>
    <name evidence="3" type="ORF">BSL78_03073</name>
</gene>
<feature type="region of interest" description="Disordered" evidence="2">
    <location>
        <begin position="375"/>
        <end position="396"/>
    </location>
</feature>
<feature type="compositionally biased region" description="Low complexity" evidence="2">
    <location>
        <begin position="99"/>
        <end position="111"/>
    </location>
</feature>
<dbReference type="PANTHER" id="PTHR22089:SF2">
    <property type="entry name" value="MIRROR-IMAGE POLYDACTYLY GENE 1 PROTEIN"/>
    <property type="match status" value="1"/>
</dbReference>